<organism evidence="4 5">
    <name type="scientific">Albidovulum aquaemixtae</name>
    <dbReference type="NCBI Taxonomy" id="1542388"/>
    <lineage>
        <taxon>Bacteria</taxon>
        <taxon>Pseudomonadati</taxon>
        <taxon>Pseudomonadota</taxon>
        <taxon>Alphaproteobacteria</taxon>
        <taxon>Rhodobacterales</taxon>
        <taxon>Paracoccaceae</taxon>
        <taxon>Albidovulum</taxon>
    </lineage>
</organism>
<dbReference type="OrthoDB" id="5366081at2"/>
<name>A0A2R8BLS0_9RHOB</name>
<protein>
    <recommendedName>
        <fullName evidence="3">Excalibur calcium-binding domain-containing protein</fullName>
    </recommendedName>
</protein>
<evidence type="ECO:0000256" key="2">
    <source>
        <dbReference type="SAM" id="Phobius"/>
    </source>
</evidence>
<keyword evidence="5" id="KW-1185">Reference proteome</keyword>
<evidence type="ECO:0000259" key="3">
    <source>
        <dbReference type="Pfam" id="PF05901"/>
    </source>
</evidence>
<feature type="region of interest" description="Disordered" evidence="1">
    <location>
        <begin position="91"/>
        <end position="143"/>
    </location>
</feature>
<reference evidence="4 5" key="1">
    <citation type="submission" date="2018-03" db="EMBL/GenBank/DDBJ databases">
        <authorList>
            <person name="Keele B.F."/>
        </authorList>
    </citation>
    <scope>NUCLEOTIDE SEQUENCE [LARGE SCALE GENOMIC DNA]</scope>
    <source>
        <strain evidence="4 5">CECT 8626</strain>
    </source>
</reference>
<evidence type="ECO:0000256" key="1">
    <source>
        <dbReference type="SAM" id="MobiDB-lite"/>
    </source>
</evidence>
<dbReference type="RefSeq" id="WP_108854389.1">
    <property type="nucleotide sequence ID" value="NZ_OMOQ01000003.1"/>
</dbReference>
<accession>A0A2R8BLS0</accession>
<dbReference type="Pfam" id="PF05901">
    <property type="entry name" value="Excalibur"/>
    <property type="match status" value="1"/>
</dbReference>
<evidence type="ECO:0000313" key="4">
    <source>
        <dbReference type="EMBL" id="SPH24374.1"/>
    </source>
</evidence>
<feature type="compositionally biased region" description="Basic and acidic residues" evidence="1">
    <location>
        <begin position="91"/>
        <end position="102"/>
    </location>
</feature>
<proteinExistence type="predicted"/>
<feature type="transmembrane region" description="Helical" evidence="2">
    <location>
        <begin position="32"/>
        <end position="56"/>
    </location>
</feature>
<sequence length="143" mass="14846">MLSGYCVRMAIRRDIEGRETARSGTRRRRSMAGFLASAIVKLCAIPIVAASVSVSLYIRTSPYRPTEALIHLVAMAGCPAAAAIGIPEAREGEPGYHARNDPDGDGVACGAARGDPLPGATVRDSTRQVGGAKFVRPKPAGGG</sequence>
<keyword evidence="2" id="KW-0812">Transmembrane</keyword>
<dbReference type="InterPro" id="IPR008613">
    <property type="entry name" value="Excalibur_Ca-bd_domain"/>
</dbReference>
<dbReference type="AlphaFoldDB" id="A0A2R8BLS0"/>
<dbReference type="EMBL" id="OMOQ01000003">
    <property type="protein sequence ID" value="SPH24374.1"/>
    <property type="molecule type" value="Genomic_DNA"/>
</dbReference>
<keyword evidence="2" id="KW-0472">Membrane</keyword>
<dbReference type="Proteomes" id="UP000244924">
    <property type="component" value="Unassembled WGS sequence"/>
</dbReference>
<keyword evidence="2" id="KW-1133">Transmembrane helix</keyword>
<evidence type="ECO:0000313" key="5">
    <source>
        <dbReference type="Proteomes" id="UP000244924"/>
    </source>
</evidence>
<feature type="domain" description="Excalibur calcium-binding" evidence="3">
    <location>
        <begin position="78"/>
        <end position="109"/>
    </location>
</feature>
<gene>
    <name evidence="4" type="ORF">DEA8626_03425</name>
</gene>